<dbReference type="EMBL" id="JARAKH010000043">
    <property type="protein sequence ID" value="KAK8379203.1"/>
    <property type="molecule type" value="Genomic_DNA"/>
</dbReference>
<feature type="region of interest" description="Disordered" evidence="1">
    <location>
        <begin position="277"/>
        <end position="296"/>
    </location>
</feature>
<protein>
    <recommendedName>
        <fullName evidence="2">NACHT domain-containing protein</fullName>
    </recommendedName>
</protein>
<dbReference type="Proteomes" id="UP001487740">
    <property type="component" value="Unassembled WGS sequence"/>
</dbReference>
<evidence type="ECO:0000256" key="1">
    <source>
        <dbReference type="SAM" id="MobiDB-lite"/>
    </source>
</evidence>
<name>A0AAW0SUU7_SCYPA</name>
<dbReference type="Pfam" id="PF05729">
    <property type="entry name" value="NACHT"/>
    <property type="match status" value="1"/>
</dbReference>
<evidence type="ECO:0000313" key="4">
    <source>
        <dbReference type="Proteomes" id="UP001487740"/>
    </source>
</evidence>
<dbReference type="Gene3D" id="3.40.50.300">
    <property type="entry name" value="P-loop containing nucleotide triphosphate hydrolases"/>
    <property type="match status" value="1"/>
</dbReference>
<proteinExistence type="predicted"/>
<dbReference type="PROSITE" id="PS50837">
    <property type="entry name" value="NACHT"/>
    <property type="match status" value="1"/>
</dbReference>
<evidence type="ECO:0000313" key="3">
    <source>
        <dbReference type="EMBL" id="KAK8379204.1"/>
    </source>
</evidence>
<gene>
    <name evidence="3" type="ORF">O3P69_019212</name>
</gene>
<dbReference type="InterPro" id="IPR027417">
    <property type="entry name" value="P-loop_NTPase"/>
</dbReference>
<reference evidence="3 4" key="1">
    <citation type="submission" date="2023-03" db="EMBL/GenBank/DDBJ databases">
        <title>High-quality genome of Scylla paramamosain provides insights in environmental adaptation.</title>
        <authorList>
            <person name="Zhang L."/>
        </authorList>
    </citation>
    <scope>NUCLEOTIDE SEQUENCE [LARGE SCALE GENOMIC DNA]</scope>
    <source>
        <strain evidence="3">LZ_2023a</strain>
        <tissue evidence="3">Muscle</tissue>
    </source>
</reference>
<dbReference type="SUPFAM" id="SSF52540">
    <property type="entry name" value="P-loop containing nucleoside triphosphate hydrolases"/>
    <property type="match status" value="2"/>
</dbReference>
<organism evidence="3 4">
    <name type="scientific">Scylla paramamosain</name>
    <name type="common">Mud crab</name>
    <dbReference type="NCBI Taxonomy" id="85552"/>
    <lineage>
        <taxon>Eukaryota</taxon>
        <taxon>Metazoa</taxon>
        <taxon>Ecdysozoa</taxon>
        <taxon>Arthropoda</taxon>
        <taxon>Crustacea</taxon>
        <taxon>Multicrustacea</taxon>
        <taxon>Malacostraca</taxon>
        <taxon>Eumalacostraca</taxon>
        <taxon>Eucarida</taxon>
        <taxon>Decapoda</taxon>
        <taxon>Pleocyemata</taxon>
        <taxon>Brachyura</taxon>
        <taxon>Eubrachyura</taxon>
        <taxon>Portunoidea</taxon>
        <taxon>Portunidae</taxon>
        <taxon>Portuninae</taxon>
        <taxon>Scylla</taxon>
    </lineage>
</organism>
<sequence length="1030" mass="116597">MAAATAAAAAVNYSRLKLLCILEGPGAAVLSHALTRGTNKTAAVTLLDYLTSLPNTSKANYRTLSNKDKRKAFNRDEEKQIANDPSCQSFDITLLHKSIRLACENVAGLSEKCWQDDAVMEGLLTKIKDERNKVVHERPKMTDKEFLDKAEELKNLFIRALQAVKDKYGVSDAETTNITDIITSQIQEICQAFDDNVILQMSFEKKLHLFKQESVSHLREIYKQYEYFDPVSFLSESSKRVHIQTVFSKLVLKQQPKSLDIDSLDILKYLTAESQSSQPSQLQPSQLQPSQPVQDKRPRLAVVSGVAGSGKTTLLTFILSEWLKEESDRRVTHLEEYDIVLRMLCRDTDAEDLETFLGLVLPPSLSSLPVFNASLVNYLKHCKVLFLIDGLDEQNSTSKKLITNIVNTTKYNKNFSILTTSRPERVNQFLALTQEDYKQSQMSIEGIPVTKRMQFAEQYCTSTNKDRVKEFMREQGNKTLFELPLNIIFLVTLFEENPNFITKNITPSILYTHIHEWCIEKLRVRISKDPTWGEKKPRTLKMRIKRVVKEMYQVALRGLLQDRLNLSDEGTEQLTDCCEREDLPPQQVLGAFFTLRLSITNRVYEENYSMPHKGMLEYFAARHIMQHLQDGSLPGSGAIRSLLEATFYDESLPEQGVFRRLLQGVFQLISLLQLHCGSLLESRAIESLPQDAAQPQTRPLDLRGLRNLFWHVAGLLTTEETPNRSENIKEVIDLLAETGAGWDEWLSLVEDTDYNESFLQAIAHHVTENPPDGTVRITDNTLASAVALLPRTPATTVELWLYNEKKNVETVLAMSDYHCRELCLWHHYWHPGSIPASDTVLRAIHRTCLEEFMGHLGADCVALLPECLNELYLAVSSDEHAASLPAALTRVASSLPNLWRLAIHVPVATVTPASVPSPLPDISMVVLVLSGVNKNLMKEACQVAAALQPTAGYLDIGFPRGRMKAAEWRDLLHLLAAAGVRVRRGGVVIPEETITVEERRELRELADTLWGCRVWRVPDEWCFLTYNYNT</sequence>
<accession>A0AAW0SUU7</accession>
<dbReference type="PANTHER" id="PTHR46312:SF2">
    <property type="entry name" value="NUCLEOTIDE-BINDING OLIGOMERIZATION DOMAIN-CONTAINING PROTEIN 2-LIKE"/>
    <property type="match status" value="1"/>
</dbReference>
<dbReference type="InterPro" id="IPR007111">
    <property type="entry name" value="NACHT_NTPase"/>
</dbReference>
<dbReference type="PANTHER" id="PTHR46312">
    <property type="entry name" value="NACHT DOMAIN-CONTAINING PROTEIN"/>
    <property type="match status" value="1"/>
</dbReference>
<evidence type="ECO:0000259" key="2">
    <source>
        <dbReference type="PROSITE" id="PS50837"/>
    </source>
</evidence>
<comment type="caution">
    <text evidence="3">The sequence shown here is derived from an EMBL/GenBank/DDBJ whole genome shotgun (WGS) entry which is preliminary data.</text>
</comment>
<dbReference type="AlphaFoldDB" id="A0AAW0SUU7"/>
<feature type="domain" description="NACHT" evidence="2">
    <location>
        <begin position="299"/>
        <end position="423"/>
    </location>
</feature>
<feature type="compositionally biased region" description="Low complexity" evidence="1">
    <location>
        <begin position="277"/>
        <end position="292"/>
    </location>
</feature>
<keyword evidence="4" id="KW-1185">Reference proteome</keyword>
<dbReference type="EMBL" id="JARAKH010000043">
    <property type="protein sequence ID" value="KAK8379204.1"/>
    <property type="molecule type" value="Genomic_DNA"/>
</dbReference>